<comment type="subcellular location">
    <subcellularLocation>
        <location evidence="1">Membrane</location>
        <topology evidence="1">Multi-pass membrane protein</topology>
    </subcellularLocation>
</comment>
<keyword evidence="9" id="KW-1185">Reference proteome</keyword>
<dbReference type="STRING" id="81972.D7KP41"/>
<proteinExistence type="inferred from homology"/>
<keyword evidence="3 7" id="KW-0812">Transmembrane</keyword>
<organism evidence="9">
    <name type="scientific">Arabidopsis lyrata subsp. lyrata</name>
    <name type="common">Lyre-leaved rock-cress</name>
    <dbReference type="NCBI Taxonomy" id="81972"/>
    <lineage>
        <taxon>Eukaryota</taxon>
        <taxon>Viridiplantae</taxon>
        <taxon>Streptophyta</taxon>
        <taxon>Embryophyta</taxon>
        <taxon>Tracheophyta</taxon>
        <taxon>Spermatophyta</taxon>
        <taxon>Magnoliopsida</taxon>
        <taxon>eudicotyledons</taxon>
        <taxon>Gunneridae</taxon>
        <taxon>Pentapetalae</taxon>
        <taxon>rosids</taxon>
        <taxon>malvids</taxon>
        <taxon>Brassicales</taxon>
        <taxon>Brassicaceae</taxon>
        <taxon>Camelineae</taxon>
        <taxon>Arabidopsis</taxon>
    </lineage>
</organism>
<evidence type="ECO:0000256" key="6">
    <source>
        <dbReference type="ARBA" id="ARBA00023180"/>
    </source>
</evidence>
<dbReference type="PANTHER" id="PTHR13624:SF6">
    <property type="entry name" value="EMEI"/>
    <property type="match status" value="1"/>
</dbReference>
<feature type="transmembrane region" description="Helical" evidence="7">
    <location>
        <begin position="317"/>
        <end position="333"/>
    </location>
</feature>
<evidence type="ECO:0000256" key="7">
    <source>
        <dbReference type="SAM" id="Phobius"/>
    </source>
</evidence>
<feature type="transmembrane region" description="Helical" evidence="7">
    <location>
        <begin position="87"/>
        <end position="107"/>
    </location>
</feature>
<evidence type="ECO:0000256" key="1">
    <source>
        <dbReference type="ARBA" id="ARBA00004141"/>
    </source>
</evidence>
<feature type="transmembrane region" description="Helical" evidence="7">
    <location>
        <begin position="171"/>
        <end position="193"/>
    </location>
</feature>
<dbReference type="PANTHER" id="PTHR13624">
    <property type="entry name" value="RE42071P"/>
    <property type="match status" value="1"/>
</dbReference>
<evidence type="ECO:0000256" key="4">
    <source>
        <dbReference type="ARBA" id="ARBA00022989"/>
    </source>
</evidence>
<protein>
    <submittedName>
        <fullName evidence="8">Uncharacterized protein</fullName>
    </submittedName>
</protein>
<feature type="transmembrane region" description="Helical" evidence="7">
    <location>
        <begin position="259"/>
        <end position="277"/>
    </location>
</feature>
<evidence type="ECO:0000256" key="5">
    <source>
        <dbReference type="ARBA" id="ARBA00023136"/>
    </source>
</evidence>
<keyword evidence="6" id="KW-0325">Glycoprotein</keyword>
<evidence type="ECO:0000256" key="2">
    <source>
        <dbReference type="ARBA" id="ARBA00009706"/>
    </source>
</evidence>
<feature type="transmembrane region" description="Helical" evidence="7">
    <location>
        <begin position="119"/>
        <end position="143"/>
    </location>
</feature>
<comment type="similarity">
    <text evidence="2">Belongs to the TMEM161 family.</text>
</comment>
<dbReference type="AlphaFoldDB" id="D7KP41"/>
<reference evidence="9" key="1">
    <citation type="journal article" date="2011" name="Nat. Genet.">
        <title>The Arabidopsis lyrata genome sequence and the basis of rapid genome size change.</title>
        <authorList>
            <person name="Hu T.T."/>
            <person name="Pattyn P."/>
            <person name="Bakker E.G."/>
            <person name="Cao J."/>
            <person name="Cheng J.-F."/>
            <person name="Clark R.M."/>
            <person name="Fahlgren N."/>
            <person name="Fawcett J.A."/>
            <person name="Grimwood J."/>
            <person name="Gundlach H."/>
            <person name="Haberer G."/>
            <person name="Hollister J.D."/>
            <person name="Ossowski S."/>
            <person name="Ottilar R.P."/>
            <person name="Salamov A.A."/>
            <person name="Schneeberger K."/>
            <person name="Spannagl M."/>
            <person name="Wang X."/>
            <person name="Yang L."/>
            <person name="Nasrallah M.E."/>
            <person name="Bergelson J."/>
            <person name="Carrington J.C."/>
            <person name="Gaut B.S."/>
            <person name="Schmutz J."/>
            <person name="Mayer K.F.X."/>
            <person name="Van de Peer Y."/>
            <person name="Grigoriev I.V."/>
            <person name="Nordborg M."/>
            <person name="Weigel D."/>
            <person name="Guo Y.-L."/>
        </authorList>
    </citation>
    <scope>NUCLEOTIDE SEQUENCE [LARGE SCALE GENOMIC DNA]</scope>
    <source>
        <strain evidence="9">cv. MN47</strain>
    </source>
</reference>
<dbReference type="HOGENOM" id="CLU_032180_0_0_1"/>
<name>D7KP41_ARALL</name>
<sequence length="334" mass="38051">MLELLGAYRNLTLQFLLSLFLTLILSFVKISIICLCTYIQPKSQPNLNDHLKKKSKDKSEFDESNAQIFRIKLVEDHLRSRMYFTKYNSIFVLLFLAVSCFLLHNYFGVEDSHGVLGNGLMFLIVLGFIALCKVFVALGKIWIERSASKNFKFDFLVAGIFPKGFDFQLEFVDAFCCIVISFSMACISGFLYMPDGRSARSFLVGTDQIRSNLSIISCGWFGRMILYRIDVHFRSDNGGTSRSQTGLVGNVGMSSDDFVKFRVLCLLLSGLLQALAVRPNLQMFLNAAVLLWYQRLHGSKTPDLDFSRAKMFLHNHYLCLLALQFLAPSVLFFW</sequence>
<keyword evidence="5 7" id="KW-0472">Membrane</keyword>
<keyword evidence="4 7" id="KW-1133">Transmembrane helix</keyword>
<dbReference type="Proteomes" id="UP000008694">
    <property type="component" value="Unassembled WGS sequence"/>
</dbReference>
<evidence type="ECO:0000313" key="8">
    <source>
        <dbReference type="EMBL" id="EFH68287.1"/>
    </source>
</evidence>
<dbReference type="Gramene" id="fgenesh1_pm.C_scaffold_1000016">
    <property type="protein sequence ID" value="fgenesh1_pm.C_scaffold_1000016"/>
    <property type="gene ID" value="fgenesh1_pm.C_scaffold_1000016"/>
</dbReference>
<gene>
    <name evidence="8" type="ORF">ARALYDRAFT_311236</name>
</gene>
<accession>D7KP41</accession>
<feature type="transmembrane region" description="Helical" evidence="7">
    <location>
        <begin position="15"/>
        <end position="39"/>
    </location>
</feature>
<evidence type="ECO:0000256" key="3">
    <source>
        <dbReference type="ARBA" id="ARBA00022692"/>
    </source>
</evidence>
<dbReference type="GO" id="GO:0016020">
    <property type="term" value="C:membrane"/>
    <property type="evidence" value="ECO:0007669"/>
    <property type="project" value="UniProtKB-SubCell"/>
</dbReference>
<dbReference type="EMBL" id="GL348713">
    <property type="protein sequence ID" value="EFH68287.1"/>
    <property type="molecule type" value="Genomic_DNA"/>
</dbReference>
<evidence type="ECO:0000313" key="9">
    <source>
        <dbReference type="Proteomes" id="UP000008694"/>
    </source>
</evidence>
<dbReference type="InterPro" id="IPR019395">
    <property type="entry name" value="Transmembrane_161A/B"/>
</dbReference>
<dbReference type="eggNOG" id="ENOG502QU33">
    <property type="taxonomic scope" value="Eukaryota"/>
</dbReference>